<dbReference type="Proteomes" id="UP000257109">
    <property type="component" value="Unassembled WGS sequence"/>
</dbReference>
<reference evidence="1" key="1">
    <citation type="submission" date="2018-05" db="EMBL/GenBank/DDBJ databases">
        <title>Draft genome of Mucuna pruriens seed.</title>
        <authorList>
            <person name="Nnadi N.E."/>
            <person name="Vos R."/>
            <person name="Hasami M.H."/>
            <person name="Devisetty U.K."/>
            <person name="Aguiy J.C."/>
        </authorList>
    </citation>
    <scope>NUCLEOTIDE SEQUENCE [LARGE SCALE GENOMIC DNA]</scope>
    <source>
        <strain evidence="1">JCA_2017</strain>
    </source>
</reference>
<accession>A0A371GYI1</accession>
<dbReference type="AlphaFoldDB" id="A0A371GYI1"/>
<proteinExistence type="predicted"/>
<keyword evidence="2" id="KW-1185">Reference proteome</keyword>
<organism evidence="1 2">
    <name type="scientific">Mucuna pruriens</name>
    <name type="common">Velvet bean</name>
    <name type="synonym">Dolichos pruriens</name>
    <dbReference type="NCBI Taxonomy" id="157652"/>
    <lineage>
        <taxon>Eukaryota</taxon>
        <taxon>Viridiplantae</taxon>
        <taxon>Streptophyta</taxon>
        <taxon>Embryophyta</taxon>
        <taxon>Tracheophyta</taxon>
        <taxon>Spermatophyta</taxon>
        <taxon>Magnoliopsida</taxon>
        <taxon>eudicotyledons</taxon>
        <taxon>Gunneridae</taxon>
        <taxon>Pentapetalae</taxon>
        <taxon>rosids</taxon>
        <taxon>fabids</taxon>
        <taxon>Fabales</taxon>
        <taxon>Fabaceae</taxon>
        <taxon>Papilionoideae</taxon>
        <taxon>50 kb inversion clade</taxon>
        <taxon>NPAAA clade</taxon>
        <taxon>indigoferoid/millettioid clade</taxon>
        <taxon>Phaseoleae</taxon>
        <taxon>Mucuna</taxon>
    </lineage>
</organism>
<evidence type="ECO:0000313" key="2">
    <source>
        <dbReference type="Proteomes" id="UP000257109"/>
    </source>
</evidence>
<dbReference type="OrthoDB" id="1422241at2759"/>
<comment type="caution">
    <text evidence="1">The sequence shown here is derived from an EMBL/GenBank/DDBJ whole genome shotgun (WGS) entry which is preliminary data.</text>
</comment>
<gene>
    <name evidence="1" type="ORF">CR513_21820</name>
</gene>
<sequence>MGAFLLNLEEYEGNLQKGFKTLKITVLDSPMTKGRLRKHIKDGLYLELQSSKLDNLDSLGKLRQRSTASLFRAQLNLTICSVRRPCEVTASQPTLLGFSLYFLAKIVKPWLVGFWAANSSIQSLGIACLYPCEIRPSTVRGRVLIEILEAKKFAINIFLLYMTRSNPSKLHAYDPEKIGHSIDCFINEKGLWLCWLGLYHSDFDFGVCISQFSLDNMAKNDRNLKELATLDVMYQPWCIEYSKLEQVQSYKLNFGQIDLLPNFHGRVGEDPNKNLKEFHVVCSTMRPHGILEDYIKMKTFPFSLDGAAKD</sequence>
<protein>
    <submittedName>
        <fullName evidence="1">Uncharacterized protein</fullName>
    </submittedName>
</protein>
<evidence type="ECO:0000313" key="1">
    <source>
        <dbReference type="EMBL" id="RDX95632.1"/>
    </source>
</evidence>
<dbReference type="EMBL" id="QJKJ01004083">
    <property type="protein sequence ID" value="RDX95632.1"/>
    <property type="molecule type" value="Genomic_DNA"/>
</dbReference>
<feature type="non-terminal residue" evidence="1">
    <location>
        <position position="1"/>
    </location>
</feature>
<name>A0A371GYI1_MUCPR</name>